<dbReference type="OMA" id="GTHEYCD"/>
<sequence>MSSALEAKLEDALKSRDERNIRRRLPHQIAVSSSANLASDQLTDFSSNDYLSFTTLPRLRDLFLEKLHAAPEILGSGGSRLLVPARPHAALETRLAAFLKAPAALLFNSGFDANVGFFASVPQEGDVIVYDEMIHASVHDGMRASRAHAALFSFEHNSVKALERTLRRLVRDRADVEAGGASVFVAVESLYSMDGTFAPLREMVEVVETMLPRGNGHIVVDEAHCTGVYGPRGRGRVVELGLEKKVLARLHTFGKALGGNGAALLTTVLIRDYLLNYARSLIYTTSLTNANVIAVDCSFDLMEDGTASKLASHLLDMSTHFVESLRPHLASIPSKLLSLPPHILSPSPGTPPSPIIPLHTCSPRPLSAYLASRNLAARAITWPTVPKGKDRVRICLHAGHKREDVDRLVSAILAWTDEQVTMRRIQKERELEEWRGVSTWMEAKL</sequence>
<evidence type="ECO:0000313" key="7">
    <source>
        <dbReference type="EMBL" id="EIW83793.1"/>
    </source>
</evidence>
<comment type="cofactor">
    <cofactor evidence="1">
        <name>pyridoxal 5'-phosphate</name>
        <dbReference type="ChEBI" id="CHEBI:597326"/>
    </cofactor>
</comment>
<dbReference type="GO" id="GO:0016740">
    <property type="term" value="F:transferase activity"/>
    <property type="evidence" value="ECO:0007669"/>
    <property type="project" value="UniProtKB-KW"/>
</dbReference>
<proteinExistence type="inferred from homology"/>
<evidence type="ECO:0000256" key="4">
    <source>
        <dbReference type="ARBA" id="ARBA00022801"/>
    </source>
</evidence>
<dbReference type="InterPro" id="IPR015421">
    <property type="entry name" value="PyrdxlP-dep_Trfase_major"/>
</dbReference>
<reference evidence="8" key="1">
    <citation type="journal article" date="2012" name="Science">
        <title>The Paleozoic origin of enzymatic lignin decomposition reconstructed from 31 fungal genomes.</title>
        <authorList>
            <person name="Floudas D."/>
            <person name="Binder M."/>
            <person name="Riley R."/>
            <person name="Barry K."/>
            <person name="Blanchette R.A."/>
            <person name="Henrissat B."/>
            <person name="Martinez A.T."/>
            <person name="Otillar R."/>
            <person name="Spatafora J.W."/>
            <person name="Yadav J.S."/>
            <person name="Aerts A."/>
            <person name="Benoit I."/>
            <person name="Boyd A."/>
            <person name="Carlson A."/>
            <person name="Copeland A."/>
            <person name="Coutinho P.M."/>
            <person name="de Vries R.P."/>
            <person name="Ferreira P."/>
            <person name="Findley K."/>
            <person name="Foster B."/>
            <person name="Gaskell J."/>
            <person name="Glotzer D."/>
            <person name="Gorecki P."/>
            <person name="Heitman J."/>
            <person name="Hesse C."/>
            <person name="Hori C."/>
            <person name="Igarashi K."/>
            <person name="Jurgens J.A."/>
            <person name="Kallen N."/>
            <person name="Kersten P."/>
            <person name="Kohler A."/>
            <person name="Kuees U."/>
            <person name="Kumar T.K.A."/>
            <person name="Kuo A."/>
            <person name="LaButti K."/>
            <person name="Larrondo L.F."/>
            <person name="Lindquist E."/>
            <person name="Ling A."/>
            <person name="Lombard V."/>
            <person name="Lucas S."/>
            <person name="Lundell T."/>
            <person name="Martin R."/>
            <person name="McLaughlin D.J."/>
            <person name="Morgenstern I."/>
            <person name="Morin E."/>
            <person name="Murat C."/>
            <person name="Nagy L.G."/>
            <person name="Nolan M."/>
            <person name="Ohm R.A."/>
            <person name="Patyshakuliyeva A."/>
            <person name="Rokas A."/>
            <person name="Ruiz-Duenas F.J."/>
            <person name="Sabat G."/>
            <person name="Salamov A."/>
            <person name="Samejima M."/>
            <person name="Schmutz J."/>
            <person name="Slot J.C."/>
            <person name="St John F."/>
            <person name="Stenlid J."/>
            <person name="Sun H."/>
            <person name="Sun S."/>
            <person name="Syed K."/>
            <person name="Tsang A."/>
            <person name="Wiebenga A."/>
            <person name="Young D."/>
            <person name="Pisabarro A."/>
            <person name="Eastwood D.C."/>
            <person name="Martin F."/>
            <person name="Cullen D."/>
            <person name="Grigoriev I.V."/>
            <person name="Hibbett D.S."/>
        </authorList>
    </citation>
    <scope>NUCLEOTIDE SEQUENCE [LARGE SCALE GENOMIC DNA]</scope>
    <source>
        <strain evidence="8">RWD-64-598 SS2</strain>
    </source>
</reference>
<evidence type="ECO:0000256" key="1">
    <source>
        <dbReference type="ARBA" id="ARBA00001933"/>
    </source>
</evidence>
<dbReference type="InterPro" id="IPR015424">
    <property type="entry name" value="PyrdxlP-dep_Trfase"/>
</dbReference>
<dbReference type="RefSeq" id="XP_007765465.1">
    <property type="nucleotide sequence ID" value="XM_007767275.1"/>
</dbReference>
<dbReference type="KEGG" id="cput:CONPUDRAFT_80373"/>
<evidence type="ECO:0000256" key="5">
    <source>
        <dbReference type="ARBA" id="ARBA00022898"/>
    </source>
</evidence>
<dbReference type="Proteomes" id="UP000053558">
    <property type="component" value="Unassembled WGS sequence"/>
</dbReference>
<name>A0A5M3MXA3_CONPW</name>
<evidence type="ECO:0000256" key="2">
    <source>
        <dbReference type="ARBA" id="ARBA00010008"/>
    </source>
</evidence>
<dbReference type="SUPFAM" id="SSF53383">
    <property type="entry name" value="PLP-dependent transferases"/>
    <property type="match status" value="1"/>
</dbReference>
<gene>
    <name evidence="7" type="ORF">CONPUDRAFT_80373</name>
</gene>
<keyword evidence="8" id="KW-1185">Reference proteome</keyword>
<comment type="caution">
    <text evidence="7">The sequence shown here is derived from an EMBL/GenBank/DDBJ whole genome shotgun (WGS) entry which is preliminary data.</text>
</comment>
<comment type="similarity">
    <text evidence="2">Belongs to the class-II pyridoxal-phosphate-dependent aminotransferase family. BioF subfamily.</text>
</comment>
<dbReference type="InterPro" id="IPR015422">
    <property type="entry name" value="PyrdxlP-dep_Trfase_small"/>
</dbReference>
<dbReference type="PANTHER" id="PTHR13693">
    <property type="entry name" value="CLASS II AMINOTRANSFERASE/8-AMINO-7-OXONONANOATE SYNTHASE"/>
    <property type="match status" value="1"/>
</dbReference>
<evidence type="ECO:0000256" key="3">
    <source>
        <dbReference type="ARBA" id="ARBA00022679"/>
    </source>
</evidence>
<dbReference type="InterPro" id="IPR004839">
    <property type="entry name" value="Aminotransferase_I/II_large"/>
</dbReference>
<dbReference type="GO" id="GO:0009102">
    <property type="term" value="P:biotin biosynthetic process"/>
    <property type="evidence" value="ECO:0007669"/>
    <property type="project" value="TreeGrafter"/>
</dbReference>
<dbReference type="Gene3D" id="3.40.640.10">
    <property type="entry name" value="Type I PLP-dependent aspartate aminotransferase-like (Major domain)"/>
    <property type="match status" value="1"/>
</dbReference>
<keyword evidence="5" id="KW-0663">Pyridoxal phosphate</keyword>
<feature type="domain" description="Aminotransferase class I/classII large" evidence="6">
    <location>
        <begin position="42"/>
        <end position="412"/>
    </location>
</feature>
<dbReference type="OrthoDB" id="2382073at2759"/>
<dbReference type="PROSITE" id="PS00690">
    <property type="entry name" value="DEAH_ATP_HELICASE"/>
    <property type="match status" value="1"/>
</dbReference>
<dbReference type="PANTHER" id="PTHR13693:SF77">
    <property type="entry name" value="8-AMINO-7-OXONONANOATE SYNTHASE"/>
    <property type="match status" value="1"/>
</dbReference>
<dbReference type="AlphaFoldDB" id="A0A5M3MXA3"/>
<dbReference type="GO" id="GO:0030170">
    <property type="term" value="F:pyridoxal phosphate binding"/>
    <property type="evidence" value="ECO:0007669"/>
    <property type="project" value="InterPro"/>
</dbReference>
<evidence type="ECO:0000259" key="6">
    <source>
        <dbReference type="Pfam" id="PF00155"/>
    </source>
</evidence>
<dbReference type="GeneID" id="19210076"/>
<dbReference type="Gene3D" id="3.90.1150.10">
    <property type="entry name" value="Aspartate Aminotransferase, domain 1"/>
    <property type="match status" value="1"/>
</dbReference>
<accession>A0A5M3MXA3</accession>
<dbReference type="GO" id="GO:0016787">
    <property type="term" value="F:hydrolase activity"/>
    <property type="evidence" value="ECO:0007669"/>
    <property type="project" value="UniProtKB-KW"/>
</dbReference>
<keyword evidence="4" id="KW-0378">Hydrolase</keyword>
<protein>
    <submittedName>
        <fullName evidence="7">PLP-dependent transferase</fullName>
    </submittedName>
</protein>
<dbReference type="EMBL" id="JH711575">
    <property type="protein sequence ID" value="EIW83793.1"/>
    <property type="molecule type" value="Genomic_DNA"/>
</dbReference>
<organism evidence="7 8">
    <name type="scientific">Coniophora puteana (strain RWD-64-598)</name>
    <name type="common">Brown rot fungus</name>
    <dbReference type="NCBI Taxonomy" id="741705"/>
    <lineage>
        <taxon>Eukaryota</taxon>
        <taxon>Fungi</taxon>
        <taxon>Dikarya</taxon>
        <taxon>Basidiomycota</taxon>
        <taxon>Agaricomycotina</taxon>
        <taxon>Agaricomycetes</taxon>
        <taxon>Agaricomycetidae</taxon>
        <taxon>Boletales</taxon>
        <taxon>Coniophorineae</taxon>
        <taxon>Coniophoraceae</taxon>
        <taxon>Coniophora</taxon>
    </lineage>
</organism>
<evidence type="ECO:0000313" key="8">
    <source>
        <dbReference type="Proteomes" id="UP000053558"/>
    </source>
</evidence>
<dbReference type="InterPro" id="IPR050087">
    <property type="entry name" value="AON_synthase_class-II"/>
</dbReference>
<keyword evidence="3 7" id="KW-0808">Transferase</keyword>
<dbReference type="Pfam" id="PF00155">
    <property type="entry name" value="Aminotran_1_2"/>
    <property type="match status" value="1"/>
</dbReference>
<dbReference type="InterPro" id="IPR002464">
    <property type="entry name" value="DNA/RNA_helicase_DEAH_CS"/>
</dbReference>